<dbReference type="Gene3D" id="2.40.128.320">
    <property type="entry name" value="Protein HRI1, N-terminal domain"/>
    <property type="match status" value="1"/>
</dbReference>
<dbReference type="GeneID" id="92095467"/>
<dbReference type="Proteomes" id="UP001480595">
    <property type="component" value="Unassembled WGS sequence"/>
</dbReference>
<dbReference type="EMBL" id="JAQQWL010000011">
    <property type="protein sequence ID" value="KAK8049265.1"/>
    <property type="molecule type" value="Genomic_DNA"/>
</dbReference>
<dbReference type="RefSeq" id="XP_066711514.1">
    <property type="nucleotide sequence ID" value="XM_066862404.1"/>
</dbReference>
<feature type="region of interest" description="Disordered" evidence="1">
    <location>
        <begin position="134"/>
        <end position="179"/>
    </location>
</feature>
<feature type="compositionally biased region" description="Basic and acidic residues" evidence="1">
    <location>
        <begin position="1"/>
        <end position="13"/>
    </location>
</feature>
<feature type="compositionally biased region" description="Gly residues" evidence="1">
    <location>
        <begin position="163"/>
        <end position="175"/>
    </location>
</feature>
<name>A0ABR1TTT8_9PEZI</name>
<evidence type="ECO:0000313" key="2">
    <source>
        <dbReference type="EMBL" id="KAK8049265.1"/>
    </source>
</evidence>
<sequence>HIPGGKHIDDRAHVAHAALRRRPAADPPPQGGGAAVRDPGQLDWAFAGTSSHDAAASPPHSVFRHWVDSRHEDAVAVVDEGDMVPSPRPGETLESGRMVNPATGLVQPYEECWLDEEPGEGAASEGWVLRYQQDDEQQGEGKGQGQGQGQGRHGQNRAAGPRGPEGGGRGRGRTVGGRPRRVVVVDGDCRDWKPGKHGGSLRGYPQPRRLGRRYGPRMVGNGFAWRAGKTCGVFAYVLATVGKARELVLCLTGASLMS</sequence>
<keyword evidence="3" id="KW-1185">Reference proteome</keyword>
<comment type="caution">
    <text evidence="2">The sequence shown here is derived from an EMBL/GenBank/DDBJ whole genome shotgun (WGS) entry which is preliminary data.</text>
</comment>
<accession>A0ABR1TTT8</accession>
<dbReference type="Pfam" id="PF16815">
    <property type="entry name" value="HRI1"/>
    <property type="match status" value="1"/>
</dbReference>
<reference evidence="2 3" key="1">
    <citation type="submission" date="2023-01" db="EMBL/GenBank/DDBJ databases">
        <title>Analysis of 21 Apiospora genomes using comparative genomics revels a genus with tremendous synthesis potential of carbohydrate active enzymes and secondary metabolites.</title>
        <authorList>
            <person name="Sorensen T."/>
        </authorList>
    </citation>
    <scope>NUCLEOTIDE SEQUENCE [LARGE SCALE GENOMIC DNA]</scope>
    <source>
        <strain evidence="2 3">CBS 135458</strain>
    </source>
</reference>
<dbReference type="InterPro" id="IPR031818">
    <property type="entry name" value="Hri1"/>
</dbReference>
<feature type="region of interest" description="Disordered" evidence="1">
    <location>
        <begin position="1"/>
        <end position="39"/>
    </location>
</feature>
<feature type="compositionally biased region" description="Gly residues" evidence="1">
    <location>
        <begin position="140"/>
        <end position="152"/>
    </location>
</feature>
<gene>
    <name evidence="2" type="ORF">PG994_010995</name>
</gene>
<evidence type="ECO:0000256" key="1">
    <source>
        <dbReference type="SAM" id="MobiDB-lite"/>
    </source>
</evidence>
<feature type="non-terminal residue" evidence="2">
    <location>
        <position position="1"/>
    </location>
</feature>
<dbReference type="InterPro" id="IPR043047">
    <property type="entry name" value="Hri1_N_sf"/>
</dbReference>
<protein>
    <submittedName>
        <fullName evidence="2">Uncharacterized protein</fullName>
    </submittedName>
</protein>
<evidence type="ECO:0000313" key="3">
    <source>
        <dbReference type="Proteomes" id="UP001480595"/>
    </source>
</evidence>
<proteinExistence type="predicted"/>
<organism evidence="2 3">
    <name type="scientific">Apiospora phragmitis</name>
    <dbReference type="NCBI Taxonomy" id="2905665"/>
    <lineage>
        <taxon>Eukaryota</taxon>
        <taxon>Fungi</taxon>
        <taxon>Dikarya</taxon>
        <taxon>Ascomycota</taxon>
        <taxon>Pezizomycotina</taxon>
        <taxon>Sordariomycetes</taxon>
        <taxon>Xylariomycetidae</taxon>
        <taxon>Amphisphaeriales</taxon>
        <taxon>Apiosporaceae</taxon>
        <taxon>Apiospora</taxon>
    </lineage>
</organism>